<comment type="caution">
    <text evidence="2">The sequence shown here is derived from an EMBL/GenBank/DDBJ whole genome shotgun (WGS) entry which is preliminary data.</text>
</comment>
<dbReference type="Gene3D" id="3.30.530.20">
    <property type="match status" value="1"/>
</dbReference>
<dbReference type="InterPro" id="IPR051761">
    <property type="entry name" value="MLP-like_ligand-binding"/>
</dbReference>
<gene>
    <name evidence="2" type="ORF">HRI_005002900</name>
</gene>
<dbReference type="CDD" id="cd07816">
    <property type="entry name" value="Bet_v1-like"/>
    <property type="match status" value="1"/>
</dbReference>
<organism evidence="2 3">
    <name type="scientific">Hibiscus trionum</name>
    <name type="common">Flower of an hour</name>
    <dbReference type="NCBI Taxonomy" id="183268"/>
    <lineage>
        <taxon>Eukaryota</taxon>
        <taxon>Viridiplantae</taxon>
        <taxon>Streptophyta</taxon>
        <taxon>Embryophyta</taxon>
        <taxon>Tracheophyta</taxon>
        <taxon>Spermatophyta</taxon>
        <taxon>Magnoliopsida</taxon>
        <taxon>eudicotyledons</taxon>
        <taxon>Gunneridae</taxon>
        <taxon>Pentapetalae</taxon>
        <taxon>rosids</taxon>
        <taxon>malvids</taxon>
        <taxon>Malvales</taxon>
        <taxon>Malvaceae</taxon>
        <taxon>Malvoideae</taxon>
        <taxon>Hibiscus</taxon>
    </lineage>
</organism>
<sequence>MASSALAHKLEVDVEIKASPEQFHDMFANKPHHVHHTCYDKIQSCDLHEGEWGQVGTIVHWNYVHDGKAKKAKEVVEAVDPDKNLITFRVIEGDLMEEYKSFVITIQASPKSDGNGSVVHWTLEYEKLHEGIDHPETLLEFVRDVSKDIDAHLTQQN</sequence>
<dbReference type="EMBL" id="BSYR01000065">
    <property type="protein sequence ID" value="GMJ13337.1"/>
    <property type="molecule type" value="Genomic_DNA"/>
</dbReference>
<dbReference type="InterPro" id="IPR023393">
    <property type="entry name" value="START-like_dom_sf"/>
</dbReference>
<feature type="domain" description="Bet v I/Major latex protein" evidence="1">
    <location>
        <begin position="5"/>
        <end position="156"/>
    </location>
</feature>
<dbReference type="SMART" id="SM01037">
    <property type="entry name" value="Bet_v_1"/>
    <property type="match status" value="1"/>
</dbReference>
<dbReference type="SUPFAM" id="SSF55961">
    <property type="entry name" value="Bet v1-like"/>
    <property type="match status" value="1"/>
</dbReference>
<dbReference type="OrthoDB" id="1858121at2759"/>
<keyword evidence="3" id="KW-1185">Reference proteome</keyword>
<evidence type="ECO:0000313" key="3">
    <source>
        <dbReference type="Proteomes" id="UP001165190"/>
    </source>
</evidence>
<dbReference type="PANTHER" id="PTHR31907">
    <property type="entry name" value="MLP-LIKE PROTEIN 423"/>
    <property type="match status" value="1"/>
</dbReference>
<dbReference type="AlphaFoldDB" id="A0A9W7JHR9"/>
<dbReference type="Proteomes" id="UP001165190">
    <property type="component" value="Unassembled WGS sequence"/>
</dbReference>
<evidence type="ECO:0000313" key="2">
    <source>
        <dbReference type="EMBL" id="GMJ13337.1"/>
    </source>
</evidence>
<reference evidence="2" key="1">
    <citation type="submission" date="2023-05" db="EMBL/GenBank/DDBJ databases">
        <title>Genome and transcriptome analyses reveal genes involved in the formation of fine ridges on petal epidermal cells in Hibiscus trionum.</title>
        <authorList>
            <person name="Koshimizu S."/>
            <person name="Masuda S."/>
            <person name="Ishii T."/>
            <person name="Shirasu K."/>
            <person name="Hoshino A."/>
            <person name="Arita M."/>
        </authorList>
    </citation>
    <scope>NUCLEOTIDE SEQUENCE</scope>
    <source>
        <strain evidence="2">Hamamatsu line</strain>
    </source>
</reference>
<dbReference type="InterPro" id="IPR000916">
    <property type="entry name" value="Bet_v_I/MLP"/>
</dbReference>
<evidence type="ECO:0000259" key="1">
    <source>
        <dbReference type="SMART" id="SM01037"/>
    </source>
</evidence>
<dbReference type="Pfam" id="PF00407">
    <property type="entry name" value="Bet_v_1"/>
    <property type="match status" value="1"/>
</dbReference>
<accession>A0A9W7JHR9</accession>
<name>A0A9W7JHR9_HIBTR</name>
<dbReference type="GO" id="GO:0006952">
    <property type="term" value="P:defense response"/>
    <property type="evidence" value="ECO:0007669"/>
    <property type="project" value="InterPro"/>
</dbReference>
<proteinExistence type="predicted"/>
<protein>
    <submittedName>
        <fullName evidence="2">MLP-like protein 28</fullName>
    </submittedName>
</protein>